<reference evidence="2 3" key="1">
    <citation type="submission" date="2017-12" db="EMBL/GenBank/DDBJ databases">
        <authorList>
            <person name="Lestochi C.V."/>
            <person name="Miller K.C."/>
            <person name="Miller J.S."/>
            <person name="Stanton M.L."/>
            <person name="Broussard G.W."/>
        </authorList>
    </citation>
    <scope>NUCLEOTIDE SEQUENCE [LARGE SCALE GENOMIC DNA]</scope>
</reference>
<feature type="coiled-coil region" evidence="1">
    <location>
        <begin position="12"/>
        <end position="39"/>
    </location>
</feature>
<organism evidence="2 3">
    <name type="scientific">Vibrio phage Ceto</name>
    <dbReference type="NCBI Taxonomy" id="2570300"/>
    <lineage>
        <taxon>Viruses</taxon>
        <taxon>Duplodnaviria</taxon>
        <taxon>Heunggongvirae</taxon>
        <taxon>Uroviricota</taxon>
        <taxon>Caudoviricetes</taxon>
        <taxon>Demerecviridae</taxon>
        <taxon>Ermolyevavirinae</taxon>
        <taxon>Cetovirus</taxon>
        <taxon>Cetovirus ceto</taxon>
    </lineage>
</organism>
<keyword evidence="1" id="KW-0175">Coiled coil</keyword>
<sequence length="208" mass="24739">MKLEYTFTPKFKNKVRELRNQLRERRAEYEALLDSFYQEANKHKIEMYSLARNFLTNSMEINKQRPVKWGLFNLQTRFETYTIKDFDKEKAIESVKPHKVREITKDAFIIDLVWDAPDLERFNIPGVCKVDENMSYAVARASNRYSEWYENHRQIAVSISNIPPTYRLVPEVSQAQIDQLTKILECNADKLIFEEKEIRALIRLGLKL</sequence>
<proteinExistence type="predicted"/>
<evidence type="ECO:0000313" key="3">
    <source>
        <dbReference type="Proteomes" id="UP000240819"/>
    </source>
</evidence>
<protein>
    <submittedName>
        <fullName evidence="2">Uncharacterized protein</fullName>
    </submittedName>
</protein>
<keyword evidence="3" id="KW-1185">Reference proteome</keyword>
<evidence type="ECO:0000313" key="2">
    <source>
        <dbReference type="EMBL" id="AUG85175.1"/>
    </source>
</evidence>
<dbReference type="Proteomes" id="UP000240819">
    <property type="component" value="Segment"/>
</dbReference>
<accession>A0A2H5BGR0</accession>
<dbReference type="EMBL" id="MG649966">
    <property type="protein sequence ID" value="AUG85175.1"/>
    <property type="molecule type" value="Genomic_DNA"/>
</dbReference>
<name>A0A2H5BGR0_9CAUD</name>
<gene>
    <name evidence="2" type="ORF">CETO_193</name>
</gene>
<evidence type="ECO:0000256" key="1">
    <source>
        <dbReference type="SAM" id="Coils"/>
    </source>
</evidence>